<evidence type="ECO:0000313" key="3">
    <source>
        <dbReference type="Proteomes" id="UP001464555"/>
    </source>
</evidence>
<feature type="transmembrane region" description="Helical" evidence="1">
    <location>
        <begin position="66"/>
        <end position="84"/>
    </location>
</feature>
<keyword evidence="1" id="KW-0472">Membrane</keyword>
<reference evidence="2 3" key="1">
    <citation type="submission" date="2024-04" db="EMBL/GenBank/DDBJ databases">
        <title>Flavobacterium sp. DGU11 16S ribosomal RNA gene Genome sequencing and assembly.</title>
        <authorList>
            <person name="Park S."/>
        </authorList>
    </citation>
    <scope>NUCLEOTIDE SEQUENCE [LARGE SCALE GENOMIC DNA]</scope>
    <source>
        <strain evidence="2 3">DGU11</strain>
    </source>
</reference>
<sequence>MKKKTFRKLEILLHVVTSVILLLKGYAEVVKNLYFPGCILLGLGLIVLVITFFWRKLNIRPKQARIMCYYIEAPALFITAYVLYLEKNESLPHLFLLAGMLYPMLGFISSKKFKRINKSVNNRENPI</sequence>
<feature type="transmembrane region" description="Helical" evidence="1">
    <location>
        <begin position="33"/>
        <end position="54"/>
    </location>
</feature>
<keyword evidence="3" id="KW-1185">Reference proteome</keyword>
<feature type="transmembrane region" description="Helical" evidence="1">
    <location>
        <begin position="90"/>
        <end position="108"/>
    </location>
</feature>
<evidence type="ECO:0000256" key="1">
    <source>
        <dbReference type="SAM" id="Phobius"/>
    </source>
</evidence>
<dbReference type="Proteomes" id="UP001464555">
    <property type="component" value="Unassembled WGS sequence"/>
</dbReference>
<organism evidence="2 3">
    <name type="scientific">Flavobacterium arundinis</name>
    <dbReference type="NCBI Taxonomy" id="3139143"/>
    <lineage>
        <taxon>Bacteria</taxon>
        <taxon>Pseudomonadati</taxon>
        <taxon>Bacteroidota</taxon>
        <taxon>Flavobacteriia</taxon>
        <taxon>Flavobacteriales</taxon>
        <taxon>Flavobacteriaceae</taxon>
        <taxon>Flavobacterium</taxon>
    </lineage>
</organism>
<dbReference type="EMBL" id="JBBYHR010000003">
    <property type="protein sequence ID" value="MEL1243789.1"/>
    <property type="molecule type" value="Genomic_DNA"/>
</dbReference>
<evidence type="ECO:0000313" key="2">
    <source>
        <dbReference type="EMBL" id="MEL1243789.1"/>
    </source>
</evidence>
<keyword evidence="1" id="KW-0812">Transmembrane</keyword>
<keyword evidence="1" id="KW-1133">Transmembrane helix</keyword>
<protein>
    <submittedName>
        <fullName evidence="2">Uncharacterized protein</fullName>
    </submittedName>
</protein>
<comment type="caution">
    <text evidence="2">The sequence shown here is derived from an EMBL/GenBank/DDBJ whole genome shotgun (WGS) entry which is preliminary data.</text>
</comment>
<proteinExistence type="predicted"/>
<dbReference type="RefSeq" id="WP_341696108.1">
    <property type="nucleotide sequence ID" value="NZ_JBBYHR010000003.1"/>
</dbReference>
<name>A0ABU9HVF5_9FLAO</name>
<gene>
    <name evidence="2" type="ORF">AAEO56_05905</name>
</gene>
<feature type="transmembrane region" description="Helical" evidence="1">
    <location>
        <begin position="9"/>
        <end position="27"/>
    </location>
</feature>
<accession>A0ABU9HVF5</accession>